<keyword evidence="3" id="KW-1185">Reference proteome</keyword>
<feature type="region of interest" description="Disordered" evidence="1">
    <location>
        <begin position="29"/>
        <end position="77"/>
    </location>
</feature>
<feature type="compositionally biased region" description="Basic residues" evidence="1">
    <location>
        <begin position="108"/>
        <end position="119"/>
    </location>
</feature>
<dbReference type="Proteomes" id="UP001159641">
    <property type="component" value="Unassembled WGS sequence"/>
</dbReference>
<comment type="caution">
    <text evidence="2">The sequence shown here is derived from an EMBL/GenBank/DDBJ whole genome shotgun (WGS) entry which is preliminary data.</text>
</comment>
<feature type="region of interest" description="Disordered" evidence="1">
    <location>
        <begin position="105"/>
        <end position="131"/>
    </location>
</feature>
<reference evidence="2 3" key="1">
    <citation type="submission" date="2022-11" db="EMBL/GenBank/DDBJ databases">
        <title>Whole genome sequence of Eschrichtius robustus ER-17-0199.</title>
        <authorList>
            <person name="Bruniche-Olsen A."/>
            <person name="Black A.N."/>
            <person name="Fields C.J."/>
            <person name="Walden K."/>
            <person name="Dewoody J.A."/>
        </authorList>
    </citation>
    <scope>NUCLEOTIDE SEQUENCE [LARGE SCALE GENOMIC DNA]</scope>
    <source>
        <strain evidence="2">ER-17-0199</strain>
        <tissue evidence="2">Blubber</tissue>
    </source>
</reference>
<accession>A0AB34GGY3</accession>
<dbReference type="AlphaFoldDB" id="A0AB34GGY3"/>
<evidence type="ECO:0000313" key="3">
    <source>
        <dbReference type="Proteomes" id="UP001159641"/>
    </source>
</evidence>
<sequence length="153" mass="16657">MKPKKERKEKKELRIIYVGARSWHLPSHTTQVCPHTHPCAQDSPPPLAGHQPISLRGAQQAGAVPSQLPRVSPERDRVGTCSSLCSVASPFVCSPVTQHMKALLERNTKKKSKLRKKPKPYVEEPDGRASPAAPVRCVCTALLSGLGRLASSL</sequence>
<gene>
    <name evidence="2" type="ORF">J1605_013990</name>
</gene>
<name>A0AB34GGY3_ESCRO</name>
<evidence type="ECO:0000313" key="2">
    <source>
        <dbReference type="EMBL" id="KAJ8778130.1"/>
    </source>
</evidence>
<proteinExistence type="predicted"/>
<dbReference type="EMBL" id="JAIQCJ010002272">
    <property type="protein sequence ID" value="KAJ8778130.1"/>
    <property type="molecule type" value="Genomic_DNA"/>
</dbReference>
<organism evidence="2 3">
    <name type="scientific">Eschrichtius robustus</name>
    <name type="common">California gray whale</name>
    <name type="synonym">Eschrichtius gibbosus</name>
    <dbReference type="NCBI Taxonomy" id="9764"/>
    <lineage>
        <taxon>Eukaryota</taxon>
        <taxon>Metazoa</taxon>
        <taxon>Chordata</taxon>
        <taxon>Craniata</taxon>
        <taxon>Vertebrata</taxon>
        <taxon>Euteleostomi</taxon>
        <taxon>Mammalia</taxon>
        <taxon>Eutheria</taxon>
        <taxon>Laurasiatheria</taxon>
        <taxon>Artiodactyla</taxon>
        <taxon>Whippomorpha</taxon>
        <taxon>Cetacea</taxon>
        <taxon>Mysticeti</taxon>
        <taxon>Eschrichtiidae</taxon>
        <taxon>Eschrichtius</taxon>
    </lineage>
</organism>
<evidence type="ECO:0000256" key="1">
    <source>
        <dbReference type="SAM" id="MobiDB-lite"/>
    </source>
</evidence>
<protein>
    <submittedName>
        <fullName evidence="2">Uncharacterized protein</fullName>
    </submittedName>
</protein>